<feature type="region of interest" description="Disordered" evidence="1">
    <location>
        <begin position="69"/>
        <end position="103"/>
    </location>
</feature>
<organism evidence="2 3">
    <name type="scientific">Solanum verrucosum</name>
    <dbReference type="NCBI Taxonomy" id="315347"/>
    <lineage>
        <taxon>Eukaryota</taxon>
        <taxon>Viridiplantae</taxon>
        <taxon>Streptophyta</taxon>
        <taxon>Embryophyta</taxon>
        <taxon>Tracheophyta</taxon>
        <taxon>Spermatophyta</taxon>
        <taxon>Magnoliopsida</taxon>
        <taxon>eudicotyledons</taxon>
        <taxon>Gunneridae</taxon>
        <taxon>Pentapetalae</taxon>
        <taxon>asterids</taxon>
        <taxon>lamiids</taxon>
        <taxon>Solanales</taxon>
        <taxon>Solanaceae</taxon>
        <taxon>Solanoideae</taxon>
        <taxon>Solaneae</taxon>
        <taxon>Solanum</taxon>
    </lineage>
</organism>
<gene>
    <name evidence="2" type="ORF">MTR67_019663</name>
</gene>
<name>A0AAF0QNA4_SOLVR</name>
<protein>
    <submittedName>
        <fullName evidence="2">Uncharacterized protein</fullName>
    </submittedName>
</protein>
<proteinExistence type="predicted"/>
<keyword evidence="3" id="KW-1185">Reference proteome</keyword>
<evidence type="ECO:0000313" key="3">
    <source>
        <dbReference type="Proteomes" id="UP001234989"/>
    </source>
</evidence>
<evidence type="ECO:0000256" key="1">
    <source>
        <dbReference type="SAM" id="MobiDB-lite"/>
    </source>
</evidence>
<evidence type="ECO:0000313" key="2">
    <source>
        <dbReference type="EMBL" id="WMV26278.1"/>
    </source>
</evidence>
<feature type="non-terminal residue" evidence="2">
    <location>
        <position position="1"/>
    </location>
</feature>
<sequence>KEEEDRLAIITPKKKKGENPCNIFEKLIKSTLNFFGYGNNHISNFVVSSYSHQQQQEEDITSMENIEYMTTRSRSVRNSSRGRSPPRPPVQSGGGAQTNSSSY</sequence>
<accession>A0AAF0QNA4</accession>
<dbReference type="AlphaFoldDB" id="A0AAF0QNA4"/>
<feature type="compositionally biased region" description="Low complexity" evidence="1">
    <location>
        <begin position="72"/>
        <end position="83"/>
    </location>
</feature>
<dbReference type="Proteomes" id="UP001234989">
    <property type="component" value="Chromosome 4"/>
</dbReference>
<reference evidence="2" key="1">
    <citation type="submission" date="2023-08" db="EMBL/GenBank/DDBJ databases">
        <title>A de novo genome assembly of Solanum verrucosum Schlechtendal, a Mexican diploid species geographically isolated from the other diploid A-genome species in potato relatives.</title>
        <authorList>
            <person name="Hosaka K."/>
        </authorList>
    </citation>
    <scope>NUCLEOTIDE SEQUENCE</scope>
    <source>
        <tissue evidence="2">Young leaves</tissue>
    </source>
</reference>
<dbReference type="EMBL" id="CP133615">
    <property type="protein sequence ID" value="WMV26278.1"/>
    <property type="molecule type" value="Genomic_DNA"/>
</dbReference>